<evidence type="ECO:0000259" key="6">
    <source>
        <dbReference type="Pfam" id="PF01625"/>
    </source>
</evidence>
<dbReference type="PANTHER" id="PTHR42799">
    <property type="entry name" value="MITOCHONDRIAL PEPTIDE METHIONINE SULFOXIDE REDUCTASE"/>
    <property type="match status" value="1"/>
</dbReference>
<evidence type="ECO:0000313" key="7">
    <source>
        <dbReference type="Proteomes" id="UP001515500"/>
    </source>
</evidence>
<proteinExistence type="inferred from homology"/>
<dbReference type="SUPFAM" id="SSF55068">
    <property type="entry name" value="Peptide methionine sulfoxide reductase"/>
    <property type="match status" value="1"/>
</dbReference>
<accession>A0AB40BH09</accession>
<dbReference type="NCBIfam" id="TIGR00401">
    <property type="entry name" value="msrA"/>
    <property type="match status" value="1"/>
</dbReference>
<evidence type="ECO:0000256" key="4">
    <source>
        <dbReference type="ARBA" id="ARBA00030273"/>
    </source>
</evidence>
<dbReference type="GO" id="GO:0005737">
    <property type="term" value="C:cytoplasm"/>
    <property type="evidence" value="ECO:0007669"/>
    <property type="project" value="TreeGrafter"/>
</dbReference>
<dbReference type="Pfam" id="PF01625">
    <property type="entry name" value="PMSR"/>
    <property type="match status" value="1"/>
</dbReference>
<evidence type="ECO:0000313" key="8">
    <source>
        <dbReference type="RefSeq" id="XP_039126253.1"/>
    </source>
</evidence>
<protein>
    <recommendedName>
        <fullName evidence="2">peptide-methionine (S)-S-oxide reductase</fullName>
        <ecNumber evidence="2">1.8.4.11</ecNumber>
    </recommendedName>
    <alternativeName>
        <fullName evidence="5">Peptide-methionine (S)-S-oxide reductase</fullName>
    </alternativeName>
    <alternativeName>
        <fullName evidence="4">Protein-methionine-S-oxide reductase</fullName>
    </alternativeName>
</protein>
<organism evidence="7 8">
    <name type="scientific">Dioscorea cayennensis subsp. rotundata</name>
    <name type="common">White Guinea yam</name>
    <name type="synonym">Dioscorea rotundata</name>
    <dbReference type="NCBI Taxonomy" id="55577"/>
    <lineage>
        <taxon>Eukaryota</taxon>
        <taxon>Viridiplantae</taxon>
        <taxon>Streptophyta</taxon>
        <taxon>Embryophyta</taxon>
        <taxon>Tracheophyta</taxon>
        <taxon>Spermatophyta</taxon>
        <taxon>Magnoliopsida</taxon>
        <taxon>Liliopsida</taxon>
        <taxon>Dioscoreales</taxon>
        <taxon>Dioscoreaceae</taxon>
        <taxon>Dioscorea</taxon>
    </lineage>
</organism>
<evidence type="ECO:0000256" key="3">
    <source>
        <dbReference type="ARBA" id="ARBA00023002"/>
    </source>
</evidence>
<sequence>MYKLLAQSKAQVHDDCIFPNSDQLPPPEFLREVIFAADSFWDLESAFGCADGVMRTATGYCGGSLVKPRYKEVVERKTGHTEAVRVIYDKRKTSYRSLLNVFWTSHDPTKKAYLEFGVSTHYRSTIFYGNEEEKKQAHESKVQQQMKLNRRIVTKILPCSMKYNGEFYMAESHHQKYYLQRDYIKLCEALSLRSAEQFADSHIACKLNGILSGGKEKVAVEELKKLIERDEISHETKILLGGIILDLSVKKALEN</sequence>
<name>A0AB40BH09_DIOCR</name>
<dbReference type="Gene3D" id="3.30.1060.10">
    <property type="entry name" value="Peptide methionine sulphoxide reductase MsrA"/>
    <property type="match status" value="1"/>
</dbReference>
<dbReference type="InterPro" id="IPR036509">
    <property type="entry name" value="Met_Sox_Rdtase_MsrA_sf"/>
</dbReference>
<dbReference type="PANTHER" id="PTHR42799:SF26">
    <property type="entry name" value="PEPTIDE-METHIONINE (S)-S-OXIDE REDUCTASE"/>
    <property type="match status" value="1"/>
</dbReference>
<feature type="domain" description="Peptide methionine sulphoxide reductase MsrA" evidence="6">
    <location>
        <begin position="33"/>
        <end position="181"/>
    </location>
</feature>
<evidence type="ECO:0000256" key="1">
    <source>
        <dbReference type="ARBA" id="ARBA00005591"/>
    </source>
</evidence>
<keyword evidence="3" id="KW-0560">Oxidoreductase</keyword>
<dbReference type="AlphaFoldDB" id="A0AB40BH09"/>
<dbReference type="GeneID" id="120262238"/>
<evidence type="ECO:0000256" key="5">
    <source>
        <dbReference type="ARBA" id="ARBA00030643"/>
    </source>
</evidence>
<dbReference type="Proteomes" id="UP001515500">
    <property type="component" value="Chromosome 5"/>
</dbReference>
<evidence type="ECO:0000256" key="2">
    <source>
        <dbReference type="ARBA" id="ARBA00012502"/>
    </source>
</evidence>
<dbReference type="RefSeq" id="XP_039126253.1">
    <property type="nucleotide sequence ID" value="XM_039270319.1"/>
</dbReference>
<keyword evidence="7" id="KW-1185">Reference proteome</keyword>
<comment type="similarity">
    <text evidence="1">Belongs to the MsrA Met sulfoxide reductase family.</text>
</comment>
<dbReference type="GO" id="GO:0008113">
    <property type="term" value="F:peptide-methionine (S)-S-oxide reductase activity"/>
    <property type="evidence" value="ECO:0007669"/>
    <property type="project" value="UniProtKB-EC"/>
</dbReference>
<dbReference type="HAMAP" id="MF_01401">
    <property type="entry name" value="MsrA"/>
    <property type="match status" value="1"/>
</dbReference>
<dbReference type="InterPro" id="IPR050162">
    <property type="entry name" value="MsrA_MetSO_reductase"/>
</dbReference>
<reference evidence="8" key="1">
    <citation type="submission" date="2025-08" db="UniProtKB">
        <authorList>
            <consortium name="RefSeq"/>
        </authorList>
    </citation>
    <scope>IDENTIFICATION</scope>
</reference>
<dbReference type="GO" id="GO:0034599">
    <property type="term" value="P:cellular response to oxidative stress"/>
    <property type="evidence" value="ECO:0007669"/>
    <property type="project" value="TreeGrafter"/>
</dbReference>
<dbReference type="InterPro" id="IPR002569">
    <property type="entry name" value="Met_Sox_Rdtase_MsrA_dom"/>
</dbReference>
<gene>
    <name evidence="8" type="primary">LOC120262238</name>
</gene>
<dbReference type="EC" id="1.8.4.11" evidence="2"/>